<dbReference type="CDD" id="cd07377">
    <property type="entry name" value="WHTH_GntR"/>
    <property type="match status" value="1"/>
</dbReference>
<dbReference type="KEGG" id="ctes:O987_21650"/>
<gene>
    <name evidence="5" type="ORF">O987_21650</name>
</gene>
<accession>A0A076PNL5</accession>
<reference evidence="5 6" key="1">
    <citation type="journal article" date="2014" name="Genome Announc.">
        <title>Complete Genome Sequence of Polychlorinated Biphenyl Degrader Comamonas testosteroni TK102 (NBRC 109938).</title>
        <authorList>
            <person name="Fukuda K."/>
            <person name="Hosoyama A."/>
            <person name="Tsuchikane K."/>
            <person name="Ohji S."/>
            <person name="Yamazoe A."/>
            <person name="Fujita N."/>
            <person name="Shintani M."/>
            <person name="Kimbara K."/>
        </authorList>
    </citation>
    <scope>NUCLEOTIDE SEQUENCE [LARGE SCALE GENOMIC DNA]</scope>
    <source>
        <strain evidence="5">TK102</strain>
    </source>
</reference>
<name>A0A076PNL5_COMTE</name>
<dbReference type="InterPro" id="IPR036390">
    <property type="entry name" value="WH_DNA-bd_sf"/>
</dbReference>
<dbReference type="AlphaFoldDB" id="A0A076PNL5"/>
<dbReference type="Gene3D" id="1.20.120.530">
    <property type="entry name" value="GntR ligand-binding domain-like"/>
    <property type="match status" value="1"/>
</dbReference>
<keyword evidence="1" id="KW-0805">Transcription regulation</keyword>
<dbReference type="Gene3D" id="1.10.10.10">
    <property type="entry name" value="Winged helix-like DNA-binding domain superfamily/Winged helix DNA-binding domain"/>
    <property type="match status" value="1"/>
</dbReference>
<dbReference type="InterPro" id="IPR000524">
    <property type="entry name" value="Tscrpt_reg_HTH_GntR"/>
</dbReference>
<evidence type="ECO:0000313" key="6">
    <source>
        <dbReference type="Proteomes" id="UP000028782"/>
    </source>
</evidence>
<keyword evidence="2" id="KW-0238">DNA-binding</keyword>
<protein>
    <submittedName>
        <fullName evidence="5">GntR family transcriptional regulator</fullName>
    </submittedName>
</protein>
<organism evidence="5 6">
    <name type="scientific">Comamonas testosteroni TK102</name>
    <dbReference type="NCBI Taxonomy" id="1392005"/>
    <lineage>
        <taxon>Bacteria</taxon>
        <taxon>Pseudomonadati</taxon>
        <taxon>Pseudomonadota</taxon>
        <taxon>Betaproteobacteria</taxon>
        <taxon>Burkholderiales</taxon>
        <taxon>Comamonadaceae</taxon>
        <taxon>Comamonas</taxon>
    </lineage>
</organism>
<feature type="domain" description="HTH gntR-type" evidence="4">
    <location>
        <begin position="22"/>
        <end position="89"/>
    </location>
</feature>
<evidence type="ECO:0000256" key="1">
    <source>
        <dbReference type="ARBA" id="ARBA00023015"/>
    </source>
</evidence>
<dbReference type="InterPro" id="IPR036388">
    <property type="entry name" value="WH-like_DNA-bd_sf"/>
</dbReference>
<dbReference type="Pfam" id="PF00392">
    <property type="entry name" value="GntR"/>
    <property type="match status" value="1"/>
</dbReference>
<dbReference type="PROSITE" id="PS50949">
    <property type="entry name" value="HTH_GNTR"/>
    <property type="match status" value="1"/>
</dbReference>
<dbReference type="SMART" id="SM00895">
    <property type="entry name" value="FCD"/>
    <property type="match status" value="1"/>
</dbReference>
<dbReference type="SUPFAM" id="SSF46785">
    <property type="entry name" value="Winged helix' DNA-binding domain"/>
    <property type="match status" value="1"/>
</dbReference>
<evidence type="ECO:0000259" key="4">
    <source>
        <dbReference type="PROSITE" id="PS50949"/>
    </source>
</evidence>
<dbReference type="EMBL" id="CP006704">
    <property type="protein sequence ID" value="AIJ48419.1"/>
    <property type="molecule type" value="Genomic_DNA"/>
</dbReference>
<sequence length="244" mass="27107">MFGEQKLYTKLVFNRYDGFMETSTTSFIVESLTKAIVEHRLMPGTKLAEQKLADHFGVSRTLVRQALFQLSQNRLIRLEPARGAFVATPSVDEARQVFAVRRMLEAEMVRSFVKQSSAAKIRALKQHVAAEKKAMEANDVGQRTELLGDFHVRMAELMGNEVLAQLLGELISRCALITLMYQSASAAEHSHEEHADIVTALAAGDAEHAVQLMQLHLDHVEAGLTFDRDLPTNDLSMALSSVSL</sequence>
<evidence type="ECO:0000313" key="5">
    <source>
        <dbReference type="EMBL" id="AIJ48419.1"/>
    </source>
</evidence>
<dbReference type="SUPFAM" id="SSF48008">
    <property type="entry name" value="GntR ligand-binding domain-like"/>
    <property type="match status" value="1"/>
</dbReference>
<evidence type="ECO:0000256" key="3">
    <source>
        <dbReference type="ARBA" id="ARBA00023163"/>
    </source>
</evidence>
<dbReference type="GO" id="GO:0003677">
    <property type="term" value="F:DNA binding"/>
    <property type="evidence" value="ECO:0007669"/>
    <property type="project" value="UniProtKB-KW"/>
</dbReference>
<evidence type="ECO:0000256" key="2">
    <source>
        <dbReference type="ARBA" id="ARBA00023125"/>
    </source>
</evidence>
<dbReference type="Proteomes" id="UP000028782">
    <property type="component" value="Chromosome"/>
</dbReference>
<dbReference type="PANTHER" id="PTHR43537:SF53">
    <property type="entry name" value="HTH-TYPE TRANSCRIPTIONAL REPRESSOR NANR"/>
    <property type="match status" value="1"/>
</dbReference>
<dbReference type="PANTHER" id="PTHR43537">
    <property type="entry name" value="TRANSCRIPTIONAL REGULATOR, GNTR FAMILY"/>
    <property type="match status" value="1"/>
</dbReference>
<dbReference type="HOGENOM" id="CLU_017584_5_0_4"/>
<dbReference type="GO" id="GO:0003700">
    <property type="term" value="F:DNA-binding transcription factor activity"/>
    <property type="evidence" value="ECO:0007669"/>
    <property type="project" value="InterPro"/>
</dbReference>
<dbReference type="Pfam" id="PF07729">
    <property type="entry name" value="FCD"/>
    <property type="match status" value="1"/>
</dbReference>
<dbReference type="SMART" id="SM00345">
    <property type="entry name" value="HTH_GNTR"/>
    <property type="match status" value="1"/>
</dbReference>
<dbReference type="InterPro" id="IPR008920">
    <property type="entry name" value="TF_FadR/GntR_C"/>
</dbReference>
<dbReference type="InterPro" id="IPR011711">
    <property type="entry name" value="GntR_C"/>
</dbReference>
<proteinExistence type="predicted"/>
<keyword evidence="3" id="KW-0804">Transcription</keyword>